<dbReference type="Pfam" id="PF00746">
    <property type="entry name" value="Gram_pos_anchor"/>
    <property type="match status" value="1"/>
</dbReference>
<feature type="compositionally biased region" description="Polar residues" evidence="5">
    <location>
        <begin position="179"/>
        <end position="191"/>
    </location>
</feature>
<protein>
    <recommendedName>
        <fullName evidence="6">Gram-positive cocci surface proteins LPxTG domain-containing protein</fullName>
    </recommendedName>
</protein>
<dbReference type="EMBL" id="POTQ01000019">
    <property type="protein sequence ID" value="PNV57382.1"/>
    <property type="molecule type" value="Genomic_DNA"/>
</dbReference>
<evidence type="ECO:0000313" key="8">
    <source>
        <dbReference type="Proteomes" id="UP000236514"/>
    </source>
</evidence>
<dbReference type="NCBIfam" id="TIGR01167">
    <property type="entry name" value="LPXTG_anchor"/>
    <property type="match status" value="1"/>
</dbReference>
<proteinExistence type="predicted"/>
<reference evidence="7 8" key="1">
    <citation type="submission" date="2018-01" db="EMBL/GenBank/DDBJ databases">
        <title>Draft genome sequence of the feruloyl esterase-producing strain Lactobacillus fermentum CRL 1446, isolated from artisanal goat milk cheese.</title>
        <authorList>
            <person name="Abeijon Mukdsi M.C."/>
            <person name="Saavedra L."/>
            <person name="Gauffin Cano M.P."/>
            <person name="Hebert E.M."/>
            <person name="Medina R.B."/>
        </authorList>
    </citation>
    <scope>NUCLEOTIDE SEQUENCE [LARGE SCALE GENOMIC DNA]</scope>
    <source>
        <strain evidence="7 8">CRL 1446</strain>
    </source>
</reference>
<feature type="compositionally biased region" description="Low complexity" evidence="5">
    <location>
        <begin position="155"/>
        <end position="178"/>
    </location>
</feature>
<organism evidence="7 8">
    <name type="scientific">Limosilactobacillus fermentum</name>
    <name type="common">Lactobacillus fermentum</name>
    <dbReference type="NCBI Taxonomy" id="1613"/>
    <lineage>
        <taxon>Bacteria</taxon>
        <taxon>Bacillati</taxon>
        <taxon>Bacillota</taxon>
        <taxon>Bacilli</taxon>
        <taxon>Lactobacillales</taxon>
        <taxon>Lactobacillaceae</taxon>
        <taxon>Limosilactobacillus</taxon>
    </lineage>
</organism>
<evidence type="ECO:0000256" key="5">
    <source>
        <dbReference type="SAM" id="MobiDB-lite"/>
    </source>
</evidence>
<evidence type="ECO:0000256" key="3">
    <source>
        <dbReference type="ARBA" id="ARBA00022729"/>
    </source>
</evidence>
<gene>
    <name evidence="7" type="ORF">C1Y38_08340</name>
</gene>
<accession>A0A2K2THE9</accession>
<evidence type="ECO:0000256" key="2">
    <source>
        <dbReference type="ARBA" id="ARBA00022525"/>
    </source>
</evidence>
<feature type="region of interest" description="Disordered" evidence="5">
    <location>
        <begin position="252"/>
        <end position="293"/>
    </location>
</feature>
<feature type="compositionally biased region" description="Polar residues" evidence="5">
    <location>
        <begin position="129"/>
        <end position="150"/>
    </location>
</feature>
<evidence type="ECO:0000256" key="1">
    <source>
        <dbReference type="ARBA" id="ARBA00022512"/>
    </source>
</evidence>
<evidence type="ECO:0000259" key="6">
    <source>
        <dbReference type="Pfam" id="PF00746"/>
    </source>
</evidence>
<feature type="compositionally biased region" description="Low complexity" evidence="5">
    <location>
        <begin position="108"/>
        <end position="126"/>
    </location>
</feature>
<feature type="compositionally biased region" description="Basic and acidic residues" evidence="5">
    <location>
        <begin position="261"/>
        <end position="270"/>
    </location>
</feature>
<feature type="compositionally biased region" description="Low complexity" evidence="5">
    <location>
        <begin position="63"/>
        <end position="98"/>
    </location>
</feature>
<comment type="caution">
    <text evidence="7">The sequence shown here is derived from an EMBL/GenBank/DDBJ whole genome shotgun (WGS) entry which is preliminary data.</text>
</comment>
<feature type="region of interest" description="Disordered" evidence="5">
    <location>
        <begin position="47"/>
        <end position="239"/>
    </location>
</feature>
<evidence type="ECO:0000256" key="4">
    <source>
        <dbReference type="ARBA" id="ARBA00023088"/>
    </source>
</evidence>
<keyword evidence="2" id="KW-0964">Secreted</keyword>
<feature type="domain" description="Gram-positive cocci surface proteins LPxTG" evidence="6">
    <location>
        <begin position="279"/>
        <end position="310"/>
    </location>
</feature>
<sequence length="320" mass="31189">MSFKFQALGLALTSGCLLTTATTITTREPLAPASKSPAIAVQAVKPESEVAKGVVNSPAPQLSSRVATPSSASTPSTSASSAPTSAPASSTSTTSSVSEVTKGEEETTPSTAVSKASAVTVASAAPMQPQANQPEQEPTGAATSSGTSENEAALASDSSASQVAGSSVSSSAASDEQAPSSNTAAVSQPSGSRSTEASVTSAATSSSPVVASSSATESAASSSGAATNSTKEGRPVNAGTVDQVLANILGKKVASSSSAPADERSGDHQALKRGGASSTNTPQRQLPQTGNQGTGLTIAGLGLFAMVGSALKRSWVSQKV</sequence>
<dbReference type="PROSITE" id="PS51257">
    <property type="entry name" value="PROKAR_LIPOPROTEIN"/>
    <property type="match status" value="1"/>
</dbReference>
<dbReference type="InterPro" id="IPR019931">
    <property type="entry name" value="LPXTG_anchor"/>
</dbReference>
<keyword evidence="4" id="KW-0572">Peptidoglycan-anchor</keyword>
<name>A0A2K2THE9_LIMFE</name>
<feature type="compositionally biased region" description="Low complexity" evidence="5">
    <location>
        <begin position="192"/>
        <end position="230"/>
    </location>
</feature>
<feature type="compositionally biased region" description="Polar residues" evidence="5">
    <location>
        <begin position="276"/>
        <end position="293"/>
    </location>
</feature>
<dbReference type="AlphaFoldDB" id="A0A2K2THE9"/>
<keyword evidence="1" id="KW-0134">Cell wall</keyword>
<dbReference type="RefSeq" id="WP_101888910.1">
    <property type="nucleotide sequence ID" value="NZ_OKQY01000013.1"/>
</dbReference>
<keyword evidence="3" id="KW-0732">Signal</keyword>
<dbReference type="Proteomes" id="UP000236514">
    <property type="component" value="Unassembled WGS sequence"/>
</dbReference>
<evidence type="ECO:0000313" key="7">
    <source>
        <dbReference type="EMBL" id="PNV57382.1"/>
    </source>
</evidence>